<protein>
    <submittedName>
        <fullName evidence="1">DUF393 domain-containing protein</fullName>
    </submittedName>
</protein>
<dbReference type="EMBL" id="CP073346">
    <property type="protein sequence ID" value="UTW06550.1"/>
    <property type="molecule type" value="Genomic_DNA"/>
</dbReference>
<dbReference type="Proteomes" id="UP001059672">
    <property type="component" value="Chromosome"/>
</dbReference>
<proteinExistence type="predicted"/>
<accession>A0ABY5H2V5</accession>
<keyword evidence="2" id="KW-1185">Reference proteome</keyword>
<sequence>MAGNSMSKLRVFYNGACPVCKAGIEDQRARMARGASCAIDWIDVHQRPEAVEELDSGLEQVRERLYLKDESGHVAVGVDAFAELFQRTRGQRWLGRLLRLPGVHLLARWGYNGFARGLYRWNRWLKHW</sequence>
<reference evidence="1" key="1">
    <citation type="submission" date="2021-04" db="EMBL/GenBank/DDBJ databases">
        <title>Oceanospirillales bacteria with DddD are important DMSP degraders in coastal seawater.</title>
        <authorList>
            <person name="Liu J."/>
        </authorList>
    </citation>
    <scope>NUCLEOTIDE SEQUENCE</scope>
    <source>
        <strain evidence="1">D13-4</strain>
    </source>
</reference>
<dbReference type="InterPro" id="IPR007263">
    <property type="entry name" value="DCC1-like"/>
</dbReference>
<gene>
    <name evidence="1" type="ORF">KDW96_15390</name>
</gene>
<evidence type="ECO:0000313" key="2">
    <source>
        <dbReference type="Proteomes" id="UP001059672"/>
    </source>
</evidence>
<organism evidence="1 2">
    <name type="scientific">Pseudomonas benzenivorans</name>
    <dbReference type="NCBI Taxonomy" id="556533"/>
    <lineage>
        <taxon>Bacteria</taxon>
        <taxon>Pseudomonadati</taxon>
        <taxon>Pseudomonadota</taxon>
        <taxon>Gammaproteobacteria</taxon>
        <taxon>Pseudomonadales</taxon>
        <taxon>Pseudomonadaceae</taxon>
        <taxon>Pseudomonas</taxon>
    </lineage>
</organism>
<evidence type="ECO:0000313" key="1">
    <source>
        <dbReference type="EMBL" id="UTW06550.1"/>
    </source>
</evidence>
<dbReference type="Pfam" id="PF04134">
    <property type="entry name" value="DCC1-like"/>
    <property type="match status" value="1"/>
</dbReference>
<name>A0ABY5H2V5_9PSED</name>